<comment type="caution">
    <text evidence="1">The sequence shown here is derived from an EMBL/GenBank/DDBJ whole genome shotgun (WGS) entry which is preliminary data.</text>
</comment>
<dbReference type="EMBL" id="JAHQIW010002122">
    <property type="protein sequence ID" value="KAJ1354548.1"/>
    <property type="molecule type" value="Genomic_DNA"/>
</dbReference>
<reference evidence="1" key="1">
    <citation type="submission" date="2021-06" db="EMBL/GenBank/DDBJ databases">
        <title>Parelaphostrongylus tenuis whole genome reference sequence.</title>
        <authorList>
            <person name="Garwood T.J."/>
            <person name="Larsen P.A."/>
            <person name="Fountain-Jones N.M."/>
            <person name="Garbe J.R."/>
            <person name="Macchietto M.G."/>
            <person name="Kania S.A."/>
            <person name="Gerhold R.W."/>
            <person name="Richards J.E."/>
            <person name="Wolf T.M."/>
        </authorList>
    </citation>
    <scope>NUCLEOTIDE SEQUENCE</scope>
    <source>
        <strain evidence="1">MNPRO001-30</strain>
        <tissue evidence="1">Meninges</tissue>
    </source>
</reference>
<organism evidence="1 2">
    <name type="scientific">Parelaphostrongylus tenuis</name>
    <name type="common">Meningeal worm</name>
    <dbReference type="NCBI Taxonomy" id="148309"/>
    <lineage>
        <taxon>Eukaryota</taxon>
        <taxon>Metazoa</taxon>
        <taxon>Ecdysozoa</taxon>
        <taxon>Nematoda</taxon>
        <taxon>Chromadorea</taxon>
        <taxon>Rhabditida</taxon>
        <taxon>Rhabditina</taxon>
        <taxon>Rhabditomorpha</taxon>
        <taxon>Strongyloidea</taxon>
        <taxon>Metastrongylidae</taxon>
        <taxon>Parelaphostrongylus</taxon>
    </lineage>
</organism>
<proteinExistence type="predicted"/>
<name>A0AAD5MD09_PARTN</name>
<sequence length="90" mass="10755">MAPLSGEIPKKEWRGQIMKNKRHEISVRAVHRLAVVCLCTNLTRRFTNNRCKLLTHFLRRSCPMWSRTVMELEEMESMEKTYETQRNSMV</sequence>
<evidence type="ECO:0000313" key="2">
    <source>
        <dbReference type="Proteomes" id="UP001196413"/>
    </source>
</evidence>
<dbReference type="Proteomes" id="UP001196413">
    <property type="component" value="Unassembled WGS sequence"/>
</dbReference>
<accession>A0AAD5MD09</accession>
<evidence type="ECO:0000313" key="1">
    <source>
        <dbReference type="EMBL" id="KAJ1354548.1"/>
    </source>
</evidence>
<protein>
    <submittedName>
        <fullName evidence="1">Uncharacterized protein</fullName>
    </submittedName>
</protein>
<dbReference type="AlphaFoldDB" id="A0AAD5MD09"/>
<keyword evidence="2" id="KW-1185">Reference proteome</keyword>
<gene>
    <name evidence="1" type="ORF">KIN20_011529</name>
</gene>